<sequence length="391" mass="43882">MSTDLPSALEELRTNPQDPSAWKSMGLMIIAQGTPDQLSLFEHRQKLAGDAVPMLFQALFNDEFIQNPPLRQRLIQFADHATWDSPLGVVVRFFAACARLYESDGDGPENFREVGDAIARNLQHFAAVPHLVRAPQFSRLITSHGETRMLWSDWGALPPQEIIWQDELVPAPGAEPLIFAACDGGYLDRFGARFLQVVTGLGPVHIHVVNPRPGQLTEFQAKAGSAVFLSQETVSDNRRNSQYYACARFFAANAMMQRYRRDVLMLDIDLEGLANLDVIFERTSKADIAYFGMPTLMPWLRHHAAFIHLKCRLDVSTFLERFANLLSHQLPDSVWYVDQLCLASVVAAYSDIRDGLVIDPLEQADGFPFAHFVTPAGDDAEKEKLRRDVSV</sequence>
<gene>
    <name evidence="1" type="ORF">EOI86_00780</name>
</gene>
<dbReference type="EMBL" id="SADE01000001">
    <property type="protein sequence ID" value="RVU37870.1"/>
    <property type="molecule type" value="Genomic_DNA"/>
</dbReference>
<dbReference type="AlphaFoldDB" id="A0A3S2ZA30"/>
<reference evidence="2" key="1">
    <citation type="submission" date="2019-01" db="EMBL/GenBank/DDBJ databases">
        <title>Gri0909 isolated from a small marine red alga.</title>
        <authorList>
            <person name="Kim J."/>
            <person name="Jeong S.E."/>
            <person name="Jeon C.O."/>
        </authorList>
    </citation>
    <scope>NUCLEOTIDE SEQUENCE [LARGE SCALE GENOMIC DNA]</scope>
    <source>
        <strain evidence="2">Gri0909</strain>
    </source>
</reference>
<name>A0A3S2ZA30_9PROT</name>
<keyword evidence="2" id="KW-1185">Reference proteome</keyword>
<dbReference type="Proteomes" id="UP000287447">
    <property type="component" value="Unassembled WGS sequence"/>
</dbReference>
<dbReference type="RefSeq" id="WP_127763243.1">
    <property type="nucleotide sequence ID" value="NZ_SADE01000001.1"/>
</dbReference>
<protein>
    <submittedName>
        <fullName evidence="1">Uncharacterized protein</fullName>
    </submittedName>
</protein>
<proteinExistence type="predicted"/>
<accession>A0A3S2ZA30</accession>
<dbReference type="OrthoDB" id="7295569at2"/>
<organism evidence="1 2">
    <name type="scientific">Hwanghaeella grinnelliae</name>
    <dbReference type="NCBI Taxonomy" id="2500179"/>
    <lineage>
        <taxon>Bacteria</taxon>
        <taxon>Pseudomonadati</taxon>
        <taxon>Pseudomonadota</taxon>
        <taxon>Alphaproteobacteria</taxon>
        <taxon>Rhodospirillales</taxon>
        <taxon>Rhodospirillaceae</taxon>
        <taxon>Hwanghaeella</taxon>
    </lineage>
</organism>
<evidence type="ECO:0000313" key="1">
    <source>
        <dbReference type="EMBL" id="RVU37870.1"/>
    </source>
</evidence>
<evidence type="ECO:0000313" key="2">
    <source>
        <dbReference type="Proteomes" id="UP000287447"/>
    </source>
</evidence>
<comment type="caution">
    <text evidence="1">The sequence shown here is derived from an EMBL/GenBank/DDBJ whole genome shotgun (WGS) entry which is preliminary data.</text>
</comment>